<comment type="caution">
    <text evidence="2">The sequence shown here is derived from an EMBL/GenBank/DDBJ whole genome shotgun (WGS) entry which is preliminary data.</text>
</comment>
<reference evidence="2 3" key="1">
    <citation type="submission" date="2020-08" db="EMBL/GenBank/DDBJ databases">
        <title>Genomic Encyclopedia of Type Strains, Phase IV (KMG-IV): sequencing the most valuable type-strain genomes for metagenomic binning, comparative biology and taxonomic classification.</title>
        <authorList>
            <person name="Goeker M."/>
        </authorList>
    </citation>
    <scope>NUCLEOTIDE SEQUENCE [LARGE SCALE GENOMIC DNA]</scope>
    <source>
        <strain evidence="2 3">DSM 45615</strain>
    </source>
</reference>
<feature type="transmembrane region" description="Helical" evidence="1">
    <location>
        <begin position="12"/>
        <end position="35"/>
    </location>
</feature>
<name>A0A840P0H4_9ACTN</name>
<feature type="transmembrane region" description="Helical" evidence="1">
    <location>
        <begin position="41"/>
        <end position="57"/>
    </location>
</feature>
<keyword evidence="3" id="KW-1185">Reference proteome</keyword>
<evidence type="ECO:0000313" key="3">
    <source>
        <dbReference type="Proteomes" id="UP000578449"/>
    </source>
</evidence>
<dbReference type="Proteomes" id="UP000578449">
    <property type="component" value="Unassembled WGS sequence"/>
</dbReference>
<organism evidence="2 3">
    <name type="scientific">Thermocatellispora tengchongensis</name>
    <dbReference type="NCBI Taxonomy" id="1073253"/>
    <lineage>
        <taxon>Bacteria</taxon>
        <taxon>Bacillati</taxon>
        <taxon>Actinomycetota</taxon>
        <taxon>Actinomycetes</taxon>
        <taxon>Streptosporangiales</taxon>
        <taxon>Streptosporangiaceae</taxon>
        <taxon>Thermocatellispora</taxon>
    </lineage>
</organism>
<keyword evidence="1" id="KW-0812">Transmembrane</keyword>
<evidence type="ECO:0000256" key="1">
    <source>
        <dbReference type="SAM" id="Phobius"/>
    </source>
</evidence>
<keyword evidence="1" id="KW-0472">Membrane</keyword>
<dbReference type="RefSeq" id="WP_185049880.1">
    <property type="nucleotide sequence ID" value="NZ_BAABIX010000005.1"/>
</dbReference>
<accession>A0A840P0H4</accession>
<proteinExistence type="predicted"/>
<gene>
    <name evidence="2" type="ORF">HNP84_002603</name>
</gene>
<sequence>MSRRNAVADTLISTLITIAVVSLAAGLAVVCFTAWPREMAMWLAGVVAGLLAGPSLRKVPALAAARLAGERAIPTPGRRGVAARRCRKRRR</sequence>
<dbReference type="AlphaFoldDB" id="A0A840P0H4"/>
<keyword evidence="1" id="KW-1133">Transmembrane helix</keyword>
<protein>
    <submittedName>
        <fullName evidence="2">Uncharacterized protein</fullName>
    </submittedName>
</protein>
<evidence type="ECO:0000313" key="2">
    <source>
        <dbReference type="EMBL" id="MBB5132882.1"/>
    </source>
</evidence>
<dbReference type="EMBL" id="JACHGN010000005">
    <property type="protein sequence ID" value="MBB5132882.1"/>
    <property type="molecule type" value="Genomic_DNA"/>
</dbReference>